<evidence type="ECO:0000313" key="2">
    <source>
        <dbReference type="Proteomes" id="UP000824782"/>
    </source>
</evidence>
<evidence type="ECO:0000313" key="1">
    <source>
        <dbReference type="EMBL" id="KAG8550471.1"/>
    </source>
</evidence>
<accession>A0AAV6ZMF4</accession>
<sequence length="85" mass="9517">MNPFVIEWRKLGRRKDNGRLYELREVSMGNIRKLQSVNRCAWSSFSPASNHLETSASDSCCKEASGFMHTHLLSGRVQSAVSTTG</sequence>
<organism evidence="1 2">
    <name type="scientific">Engystomops pustulosus</name>
    <name type="common">Tungara frog</name>
    <name type="synonym">Physalaemus pustulosus</name>
    <dbReference type="NCBI Taxonomy" id="76066"/>
    <lineage>
        <taxon>Eukaryota</taxon>
        <taxon>Metazoa</taxon>
        <taxon>Chordata</taxon>
        <taxon>Craniata</taxon>
        <taxon>Vertebrata</taxon>
        <taxon>Euteleostomi</taxon>
        <taxon>Amphibia</taxon>
        <taxon>Batrachia</taxon>
        <taxon>Anura</taxon>
        <taxon>Neobatrachia</taxon>
        <taxon>Hyloidea</taxon>
        <taxon>Leptodactylidae</taxon>
        <taxon>Leiuperinae</taxon>
        <taxon>Engystomops</taxon>
    </lineage>
</organism>
<dbReference type="AlphaFoldDB" id="A0AAV6ZMF4"/>
<comment type="caution">
    <text evidence="1">The sequence shown here is derived from an EMBL/GenBank/DDBJ whole genome shotgun (WGS) entry which is preliminary data.</text>
</comment>
<gene>
    <name evidence="1" type="ORF">GDO81_025128</name>
</gene>
<name>A0AAV6ZMF4_ENGPU</name>
<dbReference type="EMBL" id="WNYA01000049">
    <property type="protein sequence ID" value="KAG8550471.1"/>
    <property type="molecule type" value="Genomic_DNA"/>
</dbReference>
<proteinExistence type="predicted"/>
<dbReference type="Proteomes" id="UP000824782">
    <property type="component" value="Unassembled WGS sequence"/>
</dbReference>
<protein>
    <submittedName>
        <fullName evidence="1">Uncharacterized protein</fullName>
    </submittedName>
</protein>
<keyword evidence="2" id="KW-1185">Reference proteome</keyword>
<reference evidence="1" key="1">
    <citation type="thesis" date="2020" institute="ProQuest LLC" country="789 East Eisenhower Parkway, Ann Arbor, MI, USA">
        <title>Comparative Genomics and Chromosome Evolution.</title>
        <authorList>
            <person name="Mudd A.B."/>
        </authorList>
    </citation>
    <scope>NUCLEOTIDE SEQUENCE</scope>
    <source>
        <strain evidence="1">237g6f4</strain>
        <tissue evidence="1">Blood</tissue>
    </source>
</reference>